<dbReference type="Pfam" id="PF16565">
    <property type="entry name" value="MIT_C"/>
    <property type="match status" value="2"/>
</dbReference>
<dbReference type="GeneID" id="108567586"/>
<dbReference type="InterPro" id="IPR052817">
    <property type="entry name" value="MIT_domain_contain_protein1"/>
</dbReference>
<proteinExistence type="predicted"/>
<gene>
    <name evidence="3" type="primary">LOC108567586</name>
</gene>
<name>A0ABM1N9X6_NICVS</name>
<dbReference type="PANTHER" id="PTHR21222:SF1">
    <property type="entry name" value="MIT DOMAIN-CONTAINING PROTEIN 1"/>
    <property type="match status" value="1"/>
</dbReference>
<dbReference type="Pfam" id="PF04212">
    <property type="entry name" value="MIT"/>
    <property type="match status" value="1"/>
</dbReference>
<reference evidence="3" key="1">
    <citation type="submission" date="2025-08" db="UniProtKB">
        <authorList>
            <consortium name="RefSeq"/>
        </authorList>
    </citation>
    <scope>IDENTIFICATION</scope>
    <source>
        <tissue evidence="3">Whole Larva</tissue>
    </source>
</reference>
<dbReference type="Proteomes" id="UP000695000">
    <property type="component" value="Unplaced"/>
</dbReference>
<dbReference type="InterPro" id="IPR032341">
    <property type="entry name" value="MITD1_C"/>
</dbReference>
<dbReference type="InterPro" id="IPR007330">
    <property type="entry name" value="MIT_dom"/>
</dbReference>
<dbReference type="SMART" id="SM00745">
    <property type="entry name" value="MIT"/>
    <property type="match status" value="1"/>
</dbReference>
<dbReference type="InterPro" id="IPR036181">
    <property type="entry name" value="MIT_dom_sf"/>
</dbReference>
<dbReference type="PANTHER" id="PTHR21222">
    <property type="entry name" value="MIT DOMAIN-CONTAINING PROTEIN 1"/>
    <property type="match status" value="1"/>
</dbReference>
<dbReference type="Gene3D" id="3.30.870.30">
    <property type="entry name" value="MITD, C-terminal phospholipase D-like domain"/>
    <property type="match status" value="2"/>
</dbReference>
<sequence length="210" mass="24437">MDTSKVASNILSRGVKLDMEKRYTEALVCYQEGIELLFEMAKHESGEKGSYLKEKVREYMTRAEKLKVIVANLKKSGKYHEQIRIKNDDTGYSYESLFSEYLNSEVRKVQIEDPYIKAHHQVQNLKDDTEQTKGFELLKTDLANHNVVFIVDYSDSLHDRQIELSNGWVLKIGRGLDMFKPPVSKFSLGIFNLKFRKCHETTVDIYQTIK</sequence>
<evidence type="ECO:0000313" key="2">
    <source>
        <dbReference type="Proteomes" id="UP000695000"/>
    </source>
</evidence>
<keyword evidence="2" id="KW-1185">Reference proteome</keyword>
<evidence type="ECO:0000259" key="1">
    <source>
        <dbReference type="SMART" id="SM00745"/>
    </source>
</evidence>
<dbReference type="SUPFAM" id="SSF116846">
    <property type="entry name" value="MIT domain"/>
    <property type="match status" value="1"/>
</dbReference>
<dbReference type="InterPro" id="IPR038113">
    <property type="entry name" value="MITD1_C_sf"/>
</dbReference>
<evidence type="ECO:0000313" key="3">
    <source>
        <dbReference type="RefSeq" id="XP_017783626.1"/>
    </source>
</evidence>
<feature type="domain" description="MIT" evidence="1">
    <location>
        <begin position="1"/>
        <end position="75"/>
    </location>
</feature>
<accession>A0ABM1N9X6</accession>
<dbReference type="RefSeq" id="XP_017783626.1">
    <property type="nucleotide sequence ID" value="XM_017928137.1"/>
</dbReference>
<organism evidence="2 3">
    <name type="scientific">Nicrophorus vespilloides</name>
    <name type="common">Boreal carrion beetle</name>
    <dbReference type="NCBI Taxonomy" id="110193"/>
    <lineage>
        <taxon>Eukaryota</taxon>
        <taxon>Metazoa</taxon>
        <taxon>Ecdysozoa</taxon>
        <taxon>Arthropoda</taxon>
        <taxon>Hexapoda</taxon>
        <taxon>Insecta</taxon>
        <taxon>Pterygota</taxon>
        <taxon>Neoptera</taxon>
        <taxon>Endopterygota</taxon>
        <taxon>Coleoptera</taxon>
        <taxon>Polyphaga</taxon>
        <taxon>Staphyliniformia</taxon>
        <taxon>Silphidae</taxon>
        <taxon>Nicrophorinae</taxon>
        <taxon>Nicrophorus</taxon>
    </lineage>
</organism>
<protein>
    <submittedName>
        <fullName evidence="3">MIT domain-containing protein 1-like isoform X2</fullName>
    </submittedName>
</protein>
<dbReference type="Gene3D" id="1.20.58.80">
    <property type="entry name" value="Phosphotransferase system, lactose/cellobiose-type IIA subunit"/>
    <property type="match status" value="1"/>
</dbReference>